<accession>A0A9P1EQ12</accession>
<organism evidence="3 4">
    <name type="scientific">Cuscuta europaea</name>
    <name type="common">European dodder</name>
    <dbReference type="NCBI Taxonomy" id="41803"/>
    <lineage>
        <taxon>Eukaryota</taxon>
        <taxon>Viridiplantae</taxon>
        <taxon>Streptophyta</taxon>
        <taxon>Embryophyta</taxon>
        <taxon>Tracheophyta</taxon>
        <taxon>Spermatophyta</taxon>
        <taxon>Magnoliopsida</taxon>
        <taxon>eudicotyledons</taxon>
        <taxon>Gunneridae</taxon>
        <taxon>Pentapetalae</taxon>
        <taxon>asterids</taxon>
        <taxon>lamiids</taxon>
        <taxon>Solanales</taxon>
        <taxon>Convolvulaceae</taxon>
        <taxon>Cuscuteae</taxon>
        <taxon>Cuscuta</taxon>
        <taxon>Cuscuta subgen. Cuscuta</taxon>
    </lineage>
</organism>
<dbReference type="Gene3D" id="2.60.210.10">
    <property type="entry name" value="Apoptosis, Tumor Necrosis Factor Receptor Associated Protein 2, Chain A"/>
    <property type="match status" value="1"/>
</dbReference>
<dbReference type="InterPro" id="IPR002083">
    <property type="entry name" value="MATH/TRAF_dom"/>
</dbReference>
<name>A0A9P1EQ12_CUSEU</name>
<dbReference type="SUPFAM" id="SSF49599">
    <property type="entry name" value="TRAF domain-like"/>
    <property type="match status" value="1"/>
</dbReference>
<dbReference type="PANTHER" id="PTHR46236">
    <property type="entry name" value="TRAF-LIKE SUPERFAMILY PROTEIN"/>
    <property type="match status" value="1"/>
</dbReference>
<dbReference type="InterPro" id="IPR050804">
    <property type="entry name" value="MCC"/>
</dbReference>
<feature type="domain" description="MATH" evidence="2">
    <location>
        <begin position="2"/>
        <end position="127"/>
    </location>
</feature>
<evidence type="ECO:0000313" key="4">
    <source>
        <dbReference type="Proteomes" id="UP001152484"/>
    </source>
</evidence>
<dbReference type="Pfam" id="PF22486">
    <property type="entry name" value="MATH_2"/>
    <property type="match status" value="1"/>
</dbReference>
<dbReference type="SMART" id="SM00061">
    <property type="entry name" value="MATH"/>
    <property type="match status" value="1"/>
</dbReference>
<dbReference type="PROSITE" id="PS50144">
    <property type="entry name" value="MATH"/>
    <property type="match status" value="1"/>
</dbReference>
<evidence type="ECO:0000313" key="3">
    <source>
        <dbReference type="EMBL" id="CAH9119741.1"/>
    </source>
</evidence>
<evidence type="ECO:0000256" key="1">
    <source>
        <dbReference type="ARBA" id="ARBA00023054"/>
    </source>
</evidence>
<proteinExistence type="predicted"/>
<evidence type="ECO:0000259" key="2">
    <source>
        <dbReference type="PROSITE" id="PS50144"/>
    </source>
</evidence>
<protein>
    <recommendedName>
        <fullName evidence="2">MATH domain-containing protein</fullName>
    </recommendedName>
</protein>
<keyword evidence="4" id="KW-1185">Reference proteome</keyword>
<dbReference type="AlphaFoldDB" id="A0A9P1EQ12"/>
<dbReference type="Proteomes" id="UP001152484">
    <property type="component" value="Unassembled WGS sequence"/>
</dbReference>
<reference evidence="3" key="1">
    <citation type="submission" date="2022-07" db="EMBL/GenBank/DDBJ databases">
        <authorList>
            <person name="Macas J."/>
            <person name="Novak P."/>
            <person name="Neumann P."/>
        </authorList>
    </citation>
    <scope>NUCLEOTIDE SEQUENCE</scope>
</reference>
<dbReference type="CDD" id="cd00121">
    <property type="entry name" value="MATH"/>
    <property type="match status" value="1"/>
</dbReference>
<sequence length="368" mass="42194">MMSKFTWRIEDFSKIKHKKIYSVIFVVNEYKWRLCLFPKGSQTDHLSLFLRAADTSSLPNGWNITPKFSLALINQIDPTKTIKKDREGKYEAQSTSRGSSSFISLSKFHNKSEGYLVDDICLIECEMSIMSDASPTAKDKVVDSSVALDLVLDLDHDEYVYVEAQSFLESLPKRPSSCWALTYEMDFLKGPLHSAKEILDTLISHPLDVLADPKYETAIIESLSSLTAHLYLFSDERGKEIMNLKATFPEMIQKWRGKGKVRSEHPWSSFEKTQNLLEDLVKRGEGIKAKLEKLYKKEREFEAQLEAIENCSLSPKEERQELLNQINIVYSLAEKQARNSEAEEVDPAIKKLEVTLKSKWASTRLLFC</sequence>
<gene>
    <name evidence="3" type="ORF">CEURO_LOCUS22478</name>
</gene>
<dbReference type="PANTHER" id="PTHR46236:SF35">
    <property type="entry name" value="MATH DOMAIN-CONTAINING PROTEIN"/>
    <property type="match status" value="1"/>
</dbReference>
<dbReference type="EMBL" id="CAMAPE010000080">
    <property type="protein sequence ID" value="CAH9119741.1"/>
    <property type="molecule type" value="Genomic_DNA"/>
</dbReference>
<dbReference type="InterPro" id="IPR008974">
    <property type="entry name" value="TRAF-like"/>
</dbReference>
<keyword evidence="1" id="KW-0175">Coiled coil</keyword>
<comment type="caution">
    <text evidence="3">The sequence shown here is derived from an EMBL/GenBank/DDBJ whole genome shotgun (WGS) entry which is preliminary data.</text>
</comment>
<dbReference type="OrthoDB" id="1251106at2759"/>